<accession>A0A8J6FSA2</accession>
<organism evidence="2 3">
    <name type="scientific">Eleutherodactylus coqui</name>
    <name type="common">Puerto Rican coqui</name>
    <dbReference type="NCBI Taxonomy" id="57060"/>
    <lineage>
        <taxon>Eukaryota</taxon>
        <taxon>Metazoa</taxon>
        <taxon>Chordata</taxon>
        <taxon>Craniata</taxon>
        <taxon>Vertebrata</taxon>
        <taxon>Euteleostomi</taxon>
        <taxon>Amphibia</taxon>
        <taxon>Batrachia</taxon>
        <taxon>Anura</taxon>
        <taxon>Neobatrachia</taxon>
        <taxon>Hyloidea</taxon>
        <taxon>Eleutherodactylidae</taxon>
        <taxon>Eleutherodactylinae</taxon>
        <taxon>Eleutherodactylus</taxon>
        <taxon>Eleutherodactylus</taxon>
    </lineage>
</organism>
<reference evidence="2" key="1">
    <citation type="thesis" date="2020" institute="ProQuest LLC" country="789 East Eisenhower Parkway, Ann Arbor, MI, USA">
        <title>Comparative Genomics and Chromosome Evolution.</title>
        <authorList>
            <person name="Mudd A.B."/>
        </authorList>
    </citation>
    <scope>NUCLEOTIDE SEQUENCE</scope>
    <source>
        <strain evidence="2">HN-11 Male</strain>
        <tissue evidence="2">Kidney and liver</tissue>
    </source>
</reference>
<dbReference type="Proteomes" id="UP000770717">
    <property type="component" value="Unassembled WGS sequence"/>
</dbReference>
<gene>
    <name evidence="2" type="ORF">GDO78_001205</name>
</gene>
<protein>
    <submittedName>
        <fullName evidence="2">Uncharacterized protein</fullName>
    </submittedName>
</protein>
<proteinExistence type="predicted"/>
<evidence type="ECO:0000256" key="1">
    <source>
        <dbReference type="SAM" id="Phobius"/>
    </source>
</evidence>
<name>A0A8J6FSA2_ELECQ</name>
<evidence type="ECO:0000313" key="2">
    <source>
        <dbReference type="EMBL" id="KAG9493167.1"/>
    </source>
</evidence>
<feature type="transmembrane region" description="Helical" evidence="1">
    <location>
        <begin position="28"/>
        <end position="48"/>
    </location>
</feature>
<keyword evidence="3" id="KW-1185">Reference proteome</keyword>
<dbReference type="EMBL" id="WNTK01000001">
    <property type="protein sequence ID" value="KAG9493167.1"/>
    <property type="molecule type" value="Genomic_DNA"/>
</dbReference>
<comment type="caution">
    <text evidence="2">The sequence shown here is derived from an EMBL/GenBank/DDBJ whole genome shotgun (WGS) entry which is preliminary data.</text>
</comment>
<dbReference type="AlphaFoldDB" id="A0A8J6FSA2"/>
<keyword evidence="1" id="KW-0812">Transmembrane</keyword>
<keyword evidence="1" id="KW-0472">Membrane</keyword>
<evidence type="ECO:0000313" key="3">
    <source>
        <dbReference type="Proteomes" id="UP000770717"/>
    </source>
</evidence>
<keyword evidence="1" id="KW-1133">Transmembrane helix</keyword>
<sequence>MVHRFCLHSIHTDLIVSLQCTRHHFHLTLLYTSHFRFFSTITICIIFFSEYRAKSGTRNCKSCTTLYALLRSKILSFRTRMADSVILFVLFPR</sequence>